<dbReference type="PANTHER" id="PTHR45934">
    <property type="entry name" value="FAD/NAD(P)-BINDING OXIDOREDUCTASE FAMILY PROTEIN"/>
    <property type="match status" value="1"/>
</dbReference>
<evidence type="ECO:0000256" key="2">
    <source>
        <dbReference type="ARBA" id="ARBA00023033"/>
    </source>
</evidence>
<dbReference type="AlphaFoldDB" id="A0AAV7E8F1"/>
<keyword evidence="6" id="KW-1185">Reference proteome</keyword>
<proteinExistence type="inferred from homology"/>
<comment type="similarity">
    <text evidence="3">Belongs to the 3-hydroxybenzoate 6-hydroxylase family.</text>
</comment>
<evidence type="ECO:0000256" key="1">
    <source>
        <dbReference type="ARBA" id="ARBA00023002"/>
    </source>
</evidence>
<dbReference type="GO" id="GO:0004497">
    <property type="term" value="F:monooxygenase activity"/>
    <property type="evidence" value="ECO:0007669"/>
    <property type="project" value="UniProtKB-KW"/>
</dbReference>
<reference evidence="5 6" key="1">
    <citation type="submission" date="2021-07" db="EMBL/GenBank/DDBJ databases">
        <title>The Aristolochia fimbriata genome: insights into angiosperm evolution, floral development and chemical biosynthesis.</title>
        <authorList>
            <person name="Jiao Y."/>
        </authorList>
    </citation>
    <scope>NUCLEOTIDE SEQUENCE [LARGE SCALE GENOMIC DNA]</scope>
    <source>
        <strain evidence="5">IBCAS-2021</strain>
        <tissue evidence="5">Leaf</tissue>
    </source>
</reference>
<evidence type="ECO:0000313" key="6">
    <source>
        <dbReference type="Proteomes" id="UP000825729"/>
    </source>
</evidence>
<feature type="domain" description="FAD-binding" evidence="4">
    <location>
        <begin position="9"/>
        <end position="326"/>
    </location>
</feature>
<dbReference type="PRINTS" id="PR00420">
    <property type="entry name" value="RNGMNOXGNASE"/>
</dbReference>
<dbReference type="GO" id="GO:0071949">
    <property type="term" value="F:FAD binding"/>
    <property type="evidence" value="ECO:0007669"/>
    <property type="project" value="InterPro"/>
</dbReference>
<protein>
    <recommendedName>
        <fullName evidence="4">FAD-binding domain-containing protein</fullName>
    </recommendedName>
</protein>
<gene>
    <name evidence="5" type="ORF">H6P81_014878</name>
</gene>
<keyword evidence="1" id="KW-0560">Oxidoreductase</keyword>
<dbReference type="InterPro" id="IPR036188">
    <property type="entry name" value="FAD/NAD-bd_sf"/>
</dbReference>
<evidence type="ECO:0000256" key="3">
    <source>
        <dbReference type="ARBA" id="ARBA00024018"/>
    </source>
</evidence>
<sequence>MVGYMEDHEIVIVGGGIVGLATAAALHKKGVRSLVLERSESLRATGTTISIFANGWRCLDQLGVGAKLRQKASLLKGTRDIMLYDNTIRDQPNGNIEQRCVRRRDLILALAEVLPPETVRFNSHVISVDDDPVTSYPVLHLADGGIVHAKVLIGCDGAHSLVSEKLGFRPAKYAGLVAFRGLTTFAEPHGFPKEFYRFRTGKGSFVGRTPVDDHVVAWFLARQKLPGDSEIIHDQTLMRDSTAKQVKELGIPEHIVEMIKNCDVETLNYTGVRYKAPWDLLLGNFRWGTTTVAGDSMHVMGPYLQQGGATGLEDAVVLGRCLSEGLVRVNVGERYGKEWRKGVERALDAYIKERRMRVFRLSSESYMFGAMAMASSKHVKLLMILAMMIIFGHRLSHTRYDCGKL</sequence>
<evidence type="ECO:0000259" key="4">
    <source>
        <dbReference type="Pfam" id="PF01494"/>
    </source>
</evidence>
<keyword evidence="2" id="KW-0503">Monooxygenase</keyword>
<dbReference type="InterPro" id="IPR002938">
    <property type="entry name" value="FAD-bd"/>
</dbReference>
<dbReference type="SUPFAM" id="SSF51905">
    <property type="entry name" value="FAD/NAD(P)-binding domain"/>
    <property type="match status" value="1"/>
</dbReference>
<dbReference type="InterPro" id="IPR044560">
    <property type="entry name" value="MOase"/>
</dbReference>
<accession>A0AAV7E8F1</accession>
<dbReference type="PANTHER" id="PTHR45934:SF2">
    <property type="entry name" value="MONOOXYGENASE 1"/>
    <property type="match status" value="1"/>
</dbReference>
<dbReference type="Proteomes" id="UP000825729">
    <property type="component" value="Unassembled WGS sequence"/>
</dbReference>
<comment type="caution">
    <text evidence="5">The sequence shown here is derived from an EMBL/GenBank/DDBJ whole genome shotgun (WGS) entry which is preliminary data.</text>
</comment>
<name>A0AAV7E8F1_ARIFI</name>
<dbReference type="Pfam" id="PF01494">
    <property type="entry name" value="FAD_binding_3"/>
    <property type="match status" value="1"/>
</dbReference>
<evidence type="ECO:0000313" key="5">
    <source>
        <dbReference type="EMBL" id="KAG9443538.1"/>
    </source>
</evidence>
<organism evidence="5 6">
    <name type="scientific">Aristolochia fimbriata</name>
    <name type="common">White veined hardy Dutchman's pipe vine</name>
    <dbReference type="NCBI Taxonomy" id="158543"/>
    <lineage>
        <taxon>Eukaryota</taxon>
        <taxon>Viridiplantae</taxon>
        <taxon>Streptophyta</taxon>
        <taxon>Embryophyta</taxon>
        <taxon>Tracheophyta</taxon>
        <taxon>Spermatophyta</taxon>
        <taxon>Magnoliopsida</taxon>
        <taxon>Magnoliidae</taxon>
        <taxon>Piperales</taxon>
        <taxon>Aristolochiaceae</taxon>
        <taxon>Aristolochia</taxon>
    </lineage>
</organism>
<dbReference type="EMBL" id="JAINDJ010000006">
    <property type="protein sequence ID" value="KAG9443538.1"/>
    <property type="molecule type" value="Genomic_DNA"/>
</dbReference>
<dbReference type="Gene3D" id="3.50.50.60">
    <property type="entry name" value="FAD/NAD(P)-binding domain"/>
    <property type="match status" value="1"/>
</dbReference>